<keyword evidence="3" id="KW-1185">Reference proteome</keyword>
<evidence type="ECO:0000313" key="2">
    <source>
        <dbReference type="EMBL" id="BCF93921.1"/>
    </source>
</evidence>
<keyword evidence="1" id="KW-0472">Membrane</keyword>
<organism evidence="2 3">
    <name type="scientific">Paraburkholderia largidicola</name>
    <dbReference type="NCBI Taxonomy" id="3014751"/>
    <lineage>
        <taxon>Bacteria</taxon>
        <taxon>Pseudomonadati</taxon>
        <taxon>Pseudomonadota</taxon>
        <taxon>Betaproteobacteria</taxon>
        <taxon>Burkholderiales</taxon>
        <taxon>Burkholderiaceae</taxon>
        <taxon>Paraburkholderia</taxon>
    </lineage>
</organism>
<reference evidence="2 3" key="1">
    <citation type="journal article" date="2020" name="Genes (Basel)">
        <title>Genomic Comparison of Insect Gut Symbionts from Divergent Burkholderia Subclades.</title>
        <authorList>
            <person name="Takeshita K."/>
            <person name="Kikuchi Y."/>
        </authorList>
    </citation>
    <scope>NUCLEOTIDE SEQUENCE [LARGE SCALE GENOMIC DNA]</scope>
    <source>
        <strain evidence="2 3">PGU16</strain>
        <plasmid evidence="2 3">PPGU16_p1</plasmid>
    </source>
</reference>
<dbReference type="AlphaFoldDB" id="A0A7I8C085"/>
<sequence>MKIQFIDNGNLSSWLRLALIVVGLVFGTVAIEYDLPNVWARVLLLGGFFLVLIGGMASRAKLLNIKPFDNSYKKARKTYESNDNEERK</sequence>
<protein>
    <submittedName>
        <fullName evidence="2">Uncharacterized protein</fullName>
    </submittedName>
</protein>
<evidence type="ECO:0000313" key="3">
    <source>
        <dbReference type="Proteomes" id="UP000510888"/>
    </source>
</evidence>
<name>A0A7I8C085_9BURK</name>
<accession>A0A7I8C085</accession>
<keyword evidence="1" id="KW-1133">Transmembrane helix</keyword>
<geneLocation type="plasmid" evidence="2 3">
    <name>PPGU16_p1</name>
</geneLocation>
<keyword evidence="1" id="KW-0812">Transmembrane</keyword>
<dbReference type="RefSeq" id="WP_180725475.1">
    <property type="nucleotide sequence ID" value="NZ_AP023176.1"/>
</dbReference>
<gene>
    <name evidence="2" type="ORF">PPGU16_69880</name>
</gene>
<evidence type="ECO:0000256" key="1">
    <source>
        <dbReference type="SAM" id="Phobius"/>
    </source>
</evidence>
<feature type="transmembrane region" description="Helical" evidence="1">
    <location>
        <begin position="12"/>
        <end position="33"/>
    </location>
</feature>
<dbReference type="KEGG" id="plad:PPGU16_69880"/>
<dbReference type="EMBL" id="AP023176">
    <property type="protein sequence ID" value="BCF93921.1"/>
    <property type="molecule type" value="Genomic_DNA"/>
</dbReference>
<proteinExistence type="predicted"/>
<feature type="transmembrane region" description="Helical" evidence="1">
    <location>
        <begin position="39"/>
        <end position="57"/>
    </location>
</feature>
<keyword evidence="2" id="KW-0614">Plasmid</keyword>
<dbReference type="Proteomes" id="UP000510888">
    <property type="component" value="Plasmid PPGU16_p1"/>
</dbReference>